<keyword evidence="8 10" id="KW-0573">Peptidoglycan synthesis</keyword>
<keyword evidence="9 10" id="KW-0961">Cell wall biogenesis/degradation</keyword>
<feature type="binding site" evidence="12">
    <location>
        <position position="278"/>
    </location>
    <ligand>
        <name>Mg(2+)</name>
        <dbReference type="ChEBI" id="CHEBI:18420"/>
        <label>2</label>
    </ligand>
</feature>
<dbReference type="UniPathway" id="UPA00219"/>
<dbReference type="InterPro" id="IPR011761">
    <property type="entry name" value="ATP-grasp"/>
</dbReference>
<dbReference type="GO" id="GO:0071555">
    <property type="term" value="P:cell wall organization"/>
    <property type="evidence" value="ECO:0007669"/>
    <property type="project" value="UniProtKB-KW"/>
</dbReference>
<dbReference type="PANTHER" id="PTHR23132">
    <property type="entry name" value="D-ALANINE--D-ALANINE LIGASE"/>
    <property type="match status" value="1"/>
</dbReference>
<dbReference type="SUPFAM" id="SSF52440">
    <property type="entry name" value="PreATP-grasp domain"/>
    <property type="match status" value="1"/>
</dbReference>
<evidence type="ECO:0000256" key="1">
    <source>
        <dbReference type="ARBA" id="ARBA00004496"/>
    </source>
</evidence>
<keyword evidence="12" id="KW-0479">Metal-binding</keyword>
<dbReference type="PROSITE" id="PS00843">
    <property type="entry name" value="DALA_DALA_LIGASE_1"/>
    <property type="match status" value="1"/>
</dbReference>
<sequence length="320" mass="33845">MSGPLTVAILAGGLTHEREVSLHSGRRLAAVLSEAGMHVKVLDVDANLLQSLKSMQPDVVWPLIHGSTGEDGSLQSLLELVGVPYVGTPPAACRIASDKAVAGAVLSTAGLNVPDSVTIPQKLFREVGVGQVLDLIKARFDFPLVVKPAQGGSALGVTIVASAAGLPRAMVDCFAYDERARVEQYIEGAEVAVSVVQTGSEPRALPPVEIAADGPYDYDARYFAGRAEYFVPARLSEEDTAAVKEAAERAHLVLGLRYLSRTDIILDDAGRAWILDVNVAPGMTETSLFPQAATADALESDTTVDDLYVEILNAALTDRQ</sequence>
<evidence type="ECO:0000259" key="14">
    <source>
        <dbReference type="PROSITE" id="PS50975"/>
    </source>
</evidence>
<dbReference type="SUPFAM" id="SSF56059">
    <property type="entry name" value="Glutathione synthetase ATP-binding domain-like"/>
    <property type="match status" value="1"/>
</dbReference>
<feature type="active site" evidence="11">
    <location>
        <position position="153"/>
    </location>
</feature>
<dbReference type="Gene3D" id="3.30.470.20">
    <property type="entry name" value="ATP-grasp fold, B domain"/>
    <property type="match status" value="1"/>
</dbReference>
<evidence type="ECO:0000256" key="11">
    <source>
        <dbReference type="PIRSR" id="PIRSR039102-1"/>
    </source>
</evidence>
<keyword evidence="16" id="KW-1185">Reference proteome</keyword>
<dbReference type="Pfam" id="PF01820">
    <property type="entry name" value="Dala_Dala_lig_N"/>
    <property type="match status" value="1"/>
</dbReference>
<comment type="pathway">
    <text evidence="10">Cell wall biogenesis; peptidoglycan biosynthesis.</text>
</comment>
<feature type="binding site" evidence="12">
    <location>
        <position position="263"/>
    </location>
    <ligand>
        <name>Mg(2+)</name>
        <dbReference type="ChEBI" id="CHEBI:18420"/>
        <label>1</label>
    </ligand>
</feature>
<accession>A0A179B2Q7</accession>
<keyword evidence="12" id="KW-0460">Magnesium</keyword>
<comment type="caution">
    <text evidence="15">The sequence shown here is derived from an EMBL/GenBank/DDBJ whole genome shotgun (WGS) entry which is preliminary data.</text>
</comment>
<evidence type="ECO:0000313" key="16">
    <source>
        <dbReference type="Proteomes" id="UP000078368"/>
    </source>
</evidence>
<dbReference type="Gene3D" id="3.30.1490.20">
    <property type="entry name" value="ATP-grasp fold, A domain"/>
    <property type="match status" value="1"/>
</dbReference>
<evidence type="ECO:0000256" key="12">
    <source>
        <dbReference type="PIRSR" id="PIRSR039102-3"/>
    </source>
</evidence>
<evidence type="ECO:0000256" key="4">
    <source>
        <dbReference type="ARBA" id="ARBA00022598"/>
    </source>
</evidence>
<dbReference type="Gene3D" id="3.40.50.20">
    <property type="match status" value="1"/>
</dbReference>
<evidence type="ECO:0000256" key="8">
    <source>
        <dbReference type="ARBA" id="ARBA00022984"/>
    </source>
</evidence>
<dbReference type="GO" id="GO:0008360">
    <property type="term" value="P:regulation of cell shape"/>
    <property type="evidence" value="ECO:0007669"/>
    <property type="project" value="UniProtKB-KW"/>
</dbReference>
<dbReference type="PROSITE" id="PS50975">
    <property type="entry name" value="ATP_GRASP"/>
    <property type="match status" value="1"/>
</dbReference>
<evidence type="ECO:0000256" key="2">
    <source>
        <dbReference type="ARBA" id="ARBA00010871"/>
    </source>
</evidence>
<dbReference type="InterPro" id="IPR005905">
    <property type="entry name" value="D_ala_D_ala"/>
</dbReference>
<dbReference type="GO" id="GO:0005524">
    <property type="term" value="F:ATP binding"/>
    <property type="evidence" value="ECO:0007669"/>
    <property type="project" value="UniProtKB-UniRule"/>
</dbReference>
<protein>
    <recommendedName>
        <fullName evidence="10">D-alanine--D-alanine ligase</fullName>
        <ecNumber evidence="10">6.3.2.4</ecNumber>
    </recommendedName>
    <alternativeName>
        <fullName evidence="10">D-Ala-D-Ala ligase</fullName>
    </alternativeName>
    <alternativeName>
        <fullName evidence="10">D-alanylalanine synthetase</fullName>
    </alternativeName>
</protein>
<feature type="active site" evidence="11">
    <location>
        <position position="287"/>
    </location>
</feature>
<dbReference type="PIRSF" id="PIRSF039102">
    <property type="entry name" value="Ddl/VanB"/>
    <property type="match status" value="1"/>
</dbReference>
<evidence type="ECO:0000256" key="3">
    <source>
        <dbReference type="ARBA" id="ARBA00022490"/>
    </source>
</evidence>
<dbReference type="GO" id="GO:0046872">
    <property type="term" value="F:metal ion binding"/>
    <property type="evidence" value="ECO:0007669"/>
    <property type="project" value="UniProtKB-KW"/>
</dbReference>
<proteinExistence type="inferred from homology"/>
<comment type="similarity">
    <text evidence="2 10">Belongs to the D-alanine--D-alanine ligase family.</text>
</comment>
<reference evidence="15 16" key="1">
    <citation type="submission" date="2016-04" db="EMBL/GenBank/DDBJ databases">
        <title>Peptidophaga gingivicola gen. nov., sp. nov., isolated from human subgingival plaque.</title>
        <authorList>
            <person name="Beall C.J."/>
            <person name="Mokrzan E.M."/>
            <person name="Griffen A.L."/>
            <person name="Leys E.J."/>
        </authorList>
    </citation>
    <scope>NUCLEOTIDE SEQUENCE [LARGE SCALE GENOMIC DNA]</scope>
    <source>
        <strain evidence="15 16">BA112</strain>
    </source>
</reference>
<comment type="catalytic activity">
    <reaction evidence="10">
        <text>2 D-alanine + ATP = D-alanyl-D-alanine + ADP + phosphate + H(+)</text>
        <dbReference type="Rhea" id="RHEA:11224"/>
        <dbReference type="ChEBI" id="CHEBI:15378"/>
        <dbReference type="ChEBI" id="CHEBI:30616"/>
        <dbReference type="ChEBI" id="CHEBI:43474"/>
        <dbReference type="ChEBI" id="CHEBI:57416"/>
        <dbReference type="ChEBI" id="CHEBI:57822"/>
        <dbReference type="ChEBI" id="CHEBI:456216"/>
        <dbReference type="EC" id="6.3.2.4"/>
    </reaction>
</comment>
<dbReference type="EMBL" id="LVZK01000001">
    <property type="protein sequence ID" value="OAP85976.1"/>
    <property type="molecule type" value="Genomic_DNA"/>
</dbReference>
<comment type="function">
    <text evidence="10">Cell wall formation.</text>
</comment>
<dbReference type="STRING" id="1823756.A4H34_01960"/>
<dbReference type="AlphaFoldDB" id="A0A179B2Q7"/>
<feature type="active site" evidence="11">
    <location>
        <position position="17"/>
    </location>
</feature>
<name>A0A179B2Q7_9ACTO</name>
<dbReference type="InterPro" id="IPR011095">
    <property type="entry name" value="Dala_Dala_lig_C"/>
</dbReference>
<evidence type="ECO:0000256" key="5">
    <source>
        <dbReference type="ARBA" id="ARBA00022741"/>
    </source>
</evidence>
<keyword evidence="3 10" id="KW-0963">Cytoplasm</keyword>
<evidence type="ECO:0000256" key="10">
    <source>
        <dbReference type="HAMAP-Rule" id="MF_00047"/>
    </source>
</evidence>
<evidence type="ECO:0000256" key="6">
    <source>
        <dbReference type="ARBA" id="ARBA00022840"/>
    </source>
</evidence>
<dbReference type="GO" id="GO:0009252">
    <property type="term" value="P:peptidoglycan biosynthetic process"/>
    <property type="evidence" value="ECO:0007669"/>
    <property type="project" value="UniProtKB-UniRule"/>
</dbReference>
<comment type="subcellular location">
    <subcellularLocation>
        <location evidence="1 10">Cytoplasm</location>
    </subcellularLocation>
</comment>
<dbReference type="InterPro" id="IPR013815">
    <property type="entry name" value="ATP_grasp_subdomain_1"/>
</dbReference>
<evidence type="ECO:0000256" key="9">
    <source>
        <dbReference type="ARBA" id="ARBA00023316"/>
    </source>
</evidence>
<keyword evidence="4 10" id="KW-0436">Ligase</keyword>
<gene>
    <name evidence="10" type="primary">ddl</name>
    <name evidence="15" type="ORF">A4H34_01960</name>
</gene>
<keyword evidence="6 13" id="KW-0067">ATP-binding</keyword>
<dbReference type="EC" id="6.3.2.4" evidence="10"/>
<keyword evidence="5 13" id="KW-0547">Nucleotide-binding</keyword>
<feature type="domain" description="ATP-grasp" evidence="14">
    <location>
        <begin position="103"/>
        <end position="313"/>
    </location>
</feature>
<dbReference type="InterPro" id="IPR011127">
    <property type="entry name" value="Dala_Dala_lig_N"/>
</dbReference>
<dbReference type="InterPro" id="IPR016185">
    <property type="entry name" value="PreATP-grasp_dom_sf"/>
</dbReference>
<evidence type="ECO:0000256" key="13">
    <source>
        <dbReference type="PROSITE-ProRule" id="PRU00409"/>
    </source>
</evidence>
<evidence type="ECO:0000313" key="15">
    <source>
        <dbReference type="EMBL" id="OAP85976.1"/>
    </source>
</evidence>
<dbReference type="Proteomes" id="UP000078368">
    <property type="component" value="Unassembled WGS sequence"/>
</dbReference>
<dbReference type="GO" id="GO:0008716">
    <property type="term" value="F:D-alanine-D-alanine ligase activity"/>
    <property type="evidence" value="ECO:0007669"/>
    <property type="project" value="UniProtKB-UniRule"/>
</dbReference>
<dbReference type="HAMAP" id="MF_00047">
    <property type="entry name" value="Dala_Dala_lig"/>
    <property type="match status" value="1"/>
</dbReference>
<keyword evidence="12" id="KW-0464">Manganese</keyword>
<dbReference type="OrthoDB" id="9813261at2"/>
<evidence type="ECO:0000256" key="7">
    <source>
        <dbReference type="ARBA" id="ARBA00022960"/>
    </source>
</evidence>
<dbReference type="GO" id="GO:0005737">
    <property type="term" value="C:cytoplasm"/>
    <property type="evidence" value="ECO:0007669"/>
    <property type="project" value="UniProtKB-SubCell"/>
</dbReference>
<dbReference type="Pfam" id="PF07478">
    <property type="entry name" value="Dala_Dala_lig_C"/>
    <property type="match status" value="1"/>
</dbReference>
<comment type="cofactor">
    <cofactor evidence="12">
        <name>Mg(2+)</name>
        <dbReference type="ChEBI" id="CHEBI:18420"/>
    </cofactor>
    <cofactor evidence="12">
        <name>Mn(2+)</name>
        <dbReference type="ChEBI" id="CHEBI:29035"/>
    </cofactor>
    <text evidence="12">Binds 2 magnesium or manganese ions per subunit.</text>
</comment>
<keyword evidence="7 10" id="KW-0133">Cell shape</keyword>
<dbReference type="InterPro" id="IPR000291">
    <property type="entry name" value="D-Ala_lig_Van_CS"/>
</dbReference>
<dbReference type="NCBIfam" id="NF002378">
    <property type="entry name" value="PRK01372.1"/>
    <property type="match status" value="1"/>
</dbReference>
<dbReference type="PANTHER" id="PTHR23132:SF23">
    <property type="entry name" value="D-ALANINE--D-ALANINE LIGASE B"/>
    <property type="match status" value="1"/>
</dbReference>
<organism evidence="15 16">
    <name type="scientific">Peptidiphaga gingivicola</name>
    <dbReference type="NCBI Taxonomy" id="2741497"/>
    <lineage>
        <taxon>Bacteria</taxon>
        <taxon>Bacillati</taxon>
        <taxon>Actinomycetota</taxon>
        <taxon>Actinomycetes</taxon>
        <taxon>Actinomycetales</taxon>
        <taxon>Actinomycetaceae</taxon>
        <taxon>Peptidiphaga</taxon>
    </lineage>
</organism>
<dbReference type="RefSeq" id="WP_064230892.1">
    <property type="nucleotide sequence ID" value="NZ_LVZK01000001.1"/>
</dbReference>